<dbReference type="AlphaFoldDB" id="A0A6J4MIN4"/>
<gene>
    <name evidence="2" type="ORF">AVDCRST_MAG90-2864</name>
</gene>
<proteinExistence type="predicted"/>
<dbReference type="EMBL" id="CADCUC010000596">
    <property type="protein sequence ID" value="CAA9358872.1"/>
    <property type="molecule type" value="Genomic_DNA"/>
</dbReference>
<protein>
    <submittedName>
        <fullName evidence="2">Uncharacterized protein</fullName>
    </submittedName>
</protein>
<feature type="compositionally biased region" description="Low complexity" evidence="1">
    <location>
        <begin position="12"/>
        <end position="34"/>
    </location>
</feature>
<name>A0A6J4MIN4_9HYPH</name>
<evidence type="ECO:0000256" key="1">
    <source>
        <dbReference type="SAM" id="MobiDB-lite"/>
    </source>
</evidence>
<feature type="non-terminal residue" evidence="2">
    <location>
        <position position="34"/>
    </location>
</feature>
<accession>A0A6J4MIN4</accession>
<feature type="region of interest" description="Disordered" evidence="1">
    <location>
        <begin position="1"/>
        <end position="34"/>
    </location>
</feature>
<feature type="non-terminal residue" evidence="2">
    <location>
        <position position="1"/>
    </location>
</feature>
<sequence>CRRFSSRVHIGSSSTAPIARSPATSTSSTAPLRG</sequence>
<reference evidence="2" key="1">
    <citation type="submission" date="2020-02" db="EMBL/GenBank/DDBJ databases">
        <authorList>
            <person name="Meier V. D."/>
        </authorList>
    </citation>
    <scope>NUCLEOTIDE SEQUENCE</scope>
    <source>
        <strain evidence="2">AVDCRST_MAG90</strain>
    </source>
</reference>
<evidence type="ECO:0000313" key="2">
    <source>
        <dbReference type="EMBL" id="CAA9358872.1"/>
    </source>
</evidence>
<organism evidence="2">
    <name type="scientific">uncultured Microvirga sp</name>
    <dbReference type="NCBI Taxonomy" id="412392"/>
    <lineage>
        <taxon>Bacteria</taxon>
        <taxon>Pseudomonadati</taxon>
        <taxon>Pseudomonadota</taxon>
        <taxon>Alphaproteobacteria</taxon>
        <taxon>Hyphomicrobiales</taxon>
        <taxon>Methylobacteriaceae</taxon>
        <taxon>Microvirga</taxon>
        <taxon>environmental samples</taxon>
    </lineage>
</organism>